<comment type="caution">
    <text evidence="4">The sequence shown here is derived from an EMBL/GenBank/DDBJ whole genome shotgun (WGS) entry which is preliminary data.</text>
</comment>
<reference evidence="5" key="1">
    <citation type="journal article" date="2019" name="Int. J. Syst. Evol. Microbiol.">
        <title>The Global Catalogue of Microorganisms (GCM) 10K type strain sequencing project: providing services to taxonomists for standard genome sequencing and annotation.</title>
        <authorList>
            <consortium name="The Broad Institute Genomics Platform"/>
            <consortium name="The Broad Institute Genome Sequencing Center for Infectious Disease"/>
            <person name="Wu L."/>
            <person name="Ma J."/>
        </authorList>
    </citation>
    <scope>NUCLEOTIDE SEQUENCE [LARGE SCALE GENOMIC DNA]</scope>
    <source>
        <strain evidence="5">JCM 30774</strain>
    </source>
</reference>
<dbReference type="Proteomes" id="UP001597059">
    <property type="component" value="Unassembled WGS sequence"/>
</dbReference>
<keyword evidence="1" id="KW-0378">Hydrolase</keyword>
<dbReference type="Pfam" id="PF00072">
    <property type="entry name" value="Response_reg"/>
    <property type="match status" value="1"/>
</dbReference>
<dbReference type="InterPro" id="IPR003594">
    <property type="entry name" value="HATPase_dom"/>
</dbReference>
<dbReference type="SMART" id="SM00448">
    <property type="entry name" value="REC"/>
    <property type="match status" value="1"/>
</dbReference>
<keyword evidence="5" id="KW-1185">Reference proteome</keyword>
<dbReference type="PANTHER" id="PTHR43156:SF2">
    <property type="entry name" value="STAGE II SPORULATION PROTEIN E"/>
    <property type="match status" value="1"/>
</dbReference>
<gene>
    <name evidence="4" type="ORF">ACFQ45_03105</name>
</gene>
<evidence type="ECO:0000256" key="1">
    <source>
        <dbReference type="ARBA" id="ARBA00022801"/>
    </source>
</evidence>
<feature type="domain" description="Response regulatory" evidence="3">
    <location>
        <begin position="5"/>
        <end position="116"/>
    </location>
</feature>
<dbReference type="InterPro" id="IPR052016">
    <property type="entry name" value="Bact_Sigma-Reg"/>
</dbReference>
<evidence type="ECO:0000259" key="3">
    <source>
        <dbReference type="SMART" id="SM00448"/>
    </source>
</evidence>
<protein>
    <submittedName>
        <fullName evidence="4">SpoIIE family protein phosphatase</fullName>
    </submittedName>
</protein>
<dbReference type="InterPro" id="IPR001789">
    <property type="entry name" value="Sig_transdc_resp-reg_receiver"/>
</dbReference>
<feature type="domain" description="PPM-type phosphatase" evidence="2">
    <location>
        <begin position="163"/>
        <end position="381"/>
    </location>
</feature>
<dbReference type="SUPFAM" id="SSF55874">
    <property type="entry name" value="ATPase domain of HSP90 chaperone/DNA topoisomerase II/histidine kinase"/>
    <property type="match status" value="1"/>
</dbReference>
<dbReference type="InterPro" id="IPR011006">
    <property type="entry name" value="CheY-like_superfamily"/>
</dbReference>
<dbReference type="PANTHER" id="PTHR43156">
    <property type="entry name" value="STAGE II SPORULATION PROTEIN E-RELATED"/>
    <property type="match status" value="1"/>
</dbReference>
<dbReference type="CDD" id="cd00156">
    <property type="entry name" value="REC"/>
    <property type="match status" value="1"/>
</dbReference>
<evidence type="ECO:0000313" key="4">
    <source>
        <dbReference type="EMBL" id="MFD1382335.1"/>
    </source>
</evidence>
<dbReference type="Pfam" id="PF13581">
    <property type="entry name" value="HATPase_c_2"/>
    <property type="match status" value="1"/>
</dbReference>
<dbReference type="Gene3D" id="3.60.40.10">
    <property type="entry name" value="PPM-type phosphatase domain"/>
    <property type="match status" value="1"/>
</dbReference>
<dbReference type="SMART" id="SM00331">
    <property type="entry name" value="PP2C_SIG"/>
    <property type="match status" value="1"/>
</dbReference>
<dbReference type="Pfam" id="PF07228">
    <property type="entry name" value="SpoIIE"/>
    <property type="match status" value="1"/>
</dbReference>
<dbReference type="InterPro" id="IPR001932">
    <property type="entry name" value="PPM-type_phosphatase-like_dom"/>
</dbReference>
<dbReference type="CDD" id="cd16936">
    <property type="entry name" value="HATPase_RsbW-like"/>
    <property type="match status" value="1"/>
</dbReference>
<dbReference type="Gene3D" id="3.40.50.2300">
    <property type="match status" value="1"/>
</dbReference>
<dbReference type="Gene3D" id="3.30.565.10">
    <property type="entry name" value="Histidine kinase-like ATPase, C-terminal domain"/>
    <property type="match status" value="1"/>
</dbReference>
<accession>A0ABW4AYT8</accession>
<dbReference type="SUPFAM" id="SSF52172">
    <property type="entry name" value="CheY-like"/>
    <property type="match status" value="1"/>
</dbReference>
<name>A0ABW4AYT8_9GAMM</name>
<evidence type="ECO:0000313" key="5">
    <source>
        <dbReference type="Proteomes" id="UP001597059"/>
    </source>
</evidence>
<proteinExistence type="predicted"/>
<dbReference type="RefSeq" id="WP_377365233.1">
    <property type="nucleotide sequence ID" value="NZ_JBHTMN010000004.1"/>
</dbReference>
<sequence>MNNVPRVLLLEDNSTTRVLIASAMKAHGVEVITATSLKEVEAYIDDDSIDLYLMDINLPDGMSSAYVPRIVSQRPLIPVLMMTADQDYSQVANFFKAGVKDFITKPINPSLLVAKVFSFLRNADDKRALLAAKETYQKISDEKAQEEELAFHVYDYILKTHAHNITGVNVANRSSGKFCGDILLSAKAPNGNLIIMLADATGHGMAAALTIYPIVTTFSAMVSKGLSLGAILLELSEKHSQSIPNNRFVASIFIEISPATNTIKFWNGGMPKILAFDENRQQIEQIASKNMAIGILPTDMVSTQLETYHLDSVKHLCFFSDGLIENKIRDGAGLTFDQCYDIIAEQFDDPAGAVETMLALEDLSTISESDMDDMTICHIDIQNTVQALREESNYRASIPGQFEFNFKLQGHSLTNERLPFSVSEMLEGYGFKKEFCQRVFTVTTELYTNAVDHGVFNIDSALKSQNFIEYIDARSKAMEQLSDDQFVIVGIRWESEGQKLHINVADSGVGYRPHELEDDQDMTKAYGRGLALVKSFSETFNYDPNTNSTHIALIY</sequence>
<dbReference type="InterPro" id="IPR036890">
    <property type="entry name" value="HATPase_C_sf"/>
</dbReference>
<evidence type="ECO:0000259" key="2">
    <source>
        <dbReference type="SMART" id="SM00331"/>
    </source>
</evidence>
<dbReference type="EMBL" id="JBHTMN010000004">
    <property type="protein sequence ID" value="MFD1382335.1"/>
    <property type="molecule type" value="Genomic_DNA"/>
</dbReference>
<organism evidence="4 5">
    <name type="scientific">Rhodanobacter aciditrophus</name>
    <dbReference type="NCBI Taxonomy" id="1623218"/>
    <lineage>
        <taxon>Bacteria</taxon>
        <taxon>Pseudomonadati</taxon>
        <taxon>Pseudomonadota</taxon>
        <taxon>Gammaproteobacteria</taxon>
        <taxon>Lysobacterales</taxon>
        <taxon>Rhodanobacteraceae</taxon>
        <taxon>Rhodanobacter</taxon>
    </lineage>
</organism>
<dbReference type="InterPro" id="IPR036457">
    <property type="entry name" value="PPM-type-like_dom_sf"/>
</dbReference>